<dbReference type="Gene3D" id="3.40.50.1820">
    <property type="entry name" value="alpha/beta hydrolase"/>
    <property type="match status" value="1"/>
</dbReference>
<comment type="similarity">
    <text evidence="1">Belongs to the thioesterase family.</text>
</comment>
<evidence type="ECO:0000313" key="5">
    <source>
        <dbReference type="Proteomes" id="UP000552097"/>
    </source>
</evidence>
<dbReference type="InterPro" id="IPR020802">
    <property type="entry name" value="TesA-like"/>
</dbReference>
<keyword evidence="5" id="KW-1185">Reference proteome</keyword>
<dbReference type="EMBL" id="JACHMO010000001">
    <property type="protein sequence ID" value="MBB5803258.1"/>
    <property type="molecule type" value="Genomic_DNA"/>
</dbReference>
<dbReference type="SMART" id="SM00824">
    <property type="entry name" value="PKS_TE"/>
    <property type="match status" value="1"/>
</dbReference>
<protein>
    <submittedName>
        <fullName evidence="4">Medium-chain acyl-[acyl-carrier-protein] hydrolase</fullName>
        <ecNumber evidence="4">3.1.2.21</ecNumber>
    </submittedName>
</protein>
<evidence type="ECO:0000256" key="1">
    <source>
        <dbReference type="ARBA" id="ARBA00007169"/>
    </source>
</evidence>
<dbReference type="GO" id="GO:0016297">
    <property type="term" value="F:fatty acyl-[ACP] hydrolase activity"/>
    <property type="evidence" value="ECO:0007669"/>
    <property type="project" value="UniProtKB-EC"/>
</dbReference>
<gene>
    <name evidence="4" type="ORF">F4560_003026</name>
</gene>
<dbReference type="InterPro" id="IPR029058">
    <property type="entry name" value="AB_hydrolase_fold"/>
</dbReference>
<dbReference type="PANTHER" id="PTHR11487">
    <property type="entry name" value="THIOESTERASE"/>
    <property type="match status" value="1"/>
</dbReference>
<dbReference type="Proteomes" id="UP000552097">
    <property type="component" value="Unassembled WGS sequence"/>
</dbReference>
<comment type="caution">
    <text evidence="4">The sequence shown here is derived from an EMBL/GenBank/DDBJ whole genome shotgun (WGS) entry which is preliminary data.</text>
</comment>
<dbReference type="Pfam" id="PF00975">
    <property type="entry name" value="Thioesterase"/>
    <property type="match status" value="1"/>
</dbReference>
<dbReference type="InterPro" id="IPR001031">
    <property type="entry name" value="Thioesterase"/>
</dbReference>
<feature type="domain" description="Thioesterase TesA-like" evidence="3">
    <location>
        <begin position="21"/>
        <end position="220"/>
    </location>
</feature>
<sequence>MSADRWLARPRRVADPRLRLVCVPHVGGGGATFNAWADLLPDDVELCTVRFPGRENRLGEPLVDDPLVLLDRLRAALTQVFDRPFVLLGHCSGSVIAFELARRLRAAGDPTPAGLVLSSAEAPGLRPTTHLHRLERDALLRRVVDFGGMAAAVLDDPDLMALFERIIRADYRVVETVRYGDELPLDVPITVIGGRRDEFVSASAMAAWSAQTTREFAFHLIDAGHFVLHDAGPLVGSLVRNPVVAR</sequence>
<dbReference type="GO" id="GO:0008610">
    <property type="term" value="P:lipid biosynthetic process"/>
    <property type="evidence" value="ECO:0007669"/>
    <property type="project" value="TreeGrafter"/>
</dbReference>
<dbReference type="InterPro" id="IPR012223">
    <property type="entry name" value="TEII"/>
</dbReference>
<proteinExistence type="inferred from homology"/>
<dbReference type="RefSeq" id="WP_184920523.1">
    <property type="nucleotide sequence ID" value="NZ_JACHMO010000001.1"/>
</dbReference>
<dbReference type="PANTHER" id="PTHR11487:SF0">
    <property type="entry name" value="S-ACYL FATTY ACID SYNTHASE THIOESTERASE, MEDIUM CHAIN"/>
    <property type="match status" value="1"/>
</dbReference>
<name>A0A7W9HJU5_9PSEU</name>
<evidence type="ECO:0000256" key="2">
    <source>
        <dbReference type="ARBA" id="ARBA00022801"/>
    </source>
</evidence>
<dbReference type="SUPFAM" id="SSF53474">
    <property type="entry name" value="alpha/beta-Hydrolases"/>
    <property type="match status" value="1"/>
</dbReference>
<reference evidence="4 5" key="1">
    <citation type="submission" date="2020-08" db="EMBL/GenBank/DDBJ databases">
        <title>Sequencing the genomes of 1000 actinobacteria strains.</title>
        <authorList>
            <person name="Klenk H.-P."/>
        </authorList>
    </citation>
    <scope>NUCLEOTIDE SEQUENCE [LARGE SCALE GENOMIC DNA]</scope>
    <source>
        <strain evidence="4 5">DSM 45486</strain>
    </source>
</reference>
<dbReference type="EC" id="3.1.2.21" evidence="4"/>
<evidence type="ECO:0000259" key="3">
    <source>
        <dbReference type="SMART" id="SM00824"/>
    </source>
</evidence>
<accession>A0A7W9HJU5</accession>
<organism evidence="4 5">
    <name type="scientific">Saccharothrix ecbatanensis</name>
    <dbReference type="NCBI Taxonomy" id="1105145"/>
    <lineage>
        <taxon>Bacteria</taxon>
        <taxon>Bacillati</taxon>
        <taxon>Actinomycetota</taxon>
        <taxon>Actinomycetes</taxon>
        <taxon>Pseudonocardiales</taxon>
        <taxon>Pseudonocardiaceae</taxon>
        <taxon>Saccharothrix</taxon>
    </lineage>
</organism>
<evidence type="ECO:0000313" key="4">
    <source>
        <dbReference type="EMBL" id="MBB5803258.1"/>
    </source>
</evidence>
<dbReference type="AlphaFoldDB" id="A0A7W9HJU5"/>
<keyword evidence="2 4" id="KW-0378">Hydrolase</keyword>